<name>A0A9P7YHF2_9HELO</name>
<proteinExistence type="predicted"/>
<evidence type="ECO:0000313" key="1">
    <source>
        <dbReference type="EMBL" id="KAG9233135.1"/>
    </source>
</evidence>
<dbReference type="AlphaFoldDB" id="A0A9P7YHF2"/>
<keyword evidence="2" id="KW-1185">Reference proteome</keyword>
<gene>
    <name evidence="1" type="ORF">BJ875DRAFT_55195</name>
</gene>
<accession>A0A9P7YHF2</accession>
<comment type="caution">
    <text evidence="1">The sequence shown here is derived from an EMBL/GenBank/DDBJ whole genome shotgun (WGS) entry which is preliminary data.</text>
</comment>
<dbReference type="EMBL" id="MU251514">
    <property type="protein sequence ID" value="KAG9233135.1"/>
    <property type="molecule type" value="Genomic_DNA"/>
</dbReference>
<sequence>MANMAQQAPHKQASAPVKDTPFFLHHAIFLPFSRFPPAPAEPLTESQRNKKIIQNLIIQQDAVRRNMVFLAKQRSDNLRAEAKNELLAFEARYSSDISAKGRAATEEEVNALISRLKTPPMKDAKPEDFYFKPGGATSTPVTPARDAQDDIDMNGDQAHPVARTATFISEELNRNLRELTEKTIQEIHSYNRFCETSNKAKLSSIAAVVPTTTPMAPPPPRGILKVTTCGPSLEGTIGPLSSATPISASPDSARSKIAMNVSFGSPVREMTASPVVDGGRRGSAGAMFASAGVAKENEGRAYNMKDIARRRW</sequence>
<dbReference type="Proteomes" id="UP000824998">
    <property type="component" value="Unassembled WGS sequence"/>
</dbReference>
<reference evidence="1" key="1">
    <citation type="journal article" date="2021" name="IMA Fungus">
        <title>Genomic characterization of three marine fungi, including Emericellopsis atlantica sp. nov. with signatures of a generalist lifestyle and marine biomass degradation.</title>
        <authorList>
            <person name="Hagestad O.C."/>
            <person name="Hou L."/>
            <person name="Andersen J.H."/>
            <person name="Hansen E.H."/>
            <person name="Altermark B."/>
            <person name="Li C."/>
            <person name="Kuhnert E."/>
            <person name="Cox R.J."/>
            <person name="Crous P.W."/>
            <person name="Spatafora J.W."/>
            <person name="Lail K."/>
            <person name="Amirebrahimi M."/>
            <person name="Lipzen A."/>
            <person name="Pangilinan J."/>
            <person name="Andreopoulos W."/>
            <person name="Hayes R.D."/>
            <person name="Ng V."/>
            <person name="Grigoriev I.V."/>
            <person name="Jackson S.A."/>
            <person name="Sutton T.D.S."/>
            <person name="Dobson A.D.W."/>
            <person name="Rama T."/>
        </authorList>
    </citation>
    <scope>NUCLEOTIDE SEQUENCE</scope>
    <source>
        <strain evidence="1">TRa018bII</strain>
    </source>
</reference>
<evidence type="ECO:0000313" key="2">
    <source>
        <dbReference type="Proteomes" id="UP000824998"/>
    </source>
</evidence>
<organism evidence="1 2">
    <name type="scientific">Amylocarpus encephaloides</name>
    <dbReference type="NCBI Taxonomy" id="45428"/>
    <lineage>
        <taxon>Eukaryota</taxon>
        <taxon>Fungi</taxon>
        <taxon>Dikarya</taxon>
        <taxon>Ascomycota</taxon>
        <taxon>Pezizomycotina</taxon>
        <taxon>Leotiomycetes</taxon>
        <taxon>Helotiales</taxon>
        <taxon>Helotiales incertae sedis</taxon>
        <taxon>Amylocarpus</taxon>
    </lineage>
</organism>
<protein>
    <submittedName>
        <fullName evidence="1">Uncharacterized protein</fullName>
    </submittedName>
</protein>